<comment type="caution">
    <text evidence="1">The sequence shown here is derived from an EMBL/GenBank/DDBJ whole genome shotgun (WGS) entry which is preliminary data.</text>
</comment>
<dbReference type="EMBL" id="BOMW01000091">
    <property type="protein sequence ID" value="GIF09568.1"/>
    <property type="molecule type" value="Genomic_DNA"/>
</dbReference>
<sequence length="44" mass="4880">MAEKYGDRRPRSTNLVLPEAKKPDEASRAAYGKPFAIVDRACLS</sequence>
<evidence type="ECO:0000313" key="2">
    <source>
        <dbReference type="Proteomes" id="UP000629619"/>
    </source>
</evidence>
<organism evidence="1 2">
    <name type="scientific">Actinoplanes siamensis</name>
    <dbReference type="NCBI Taxonomy" id="1223317"/>
    <lineage>
        <taxon>Bacteria</taxon>
        <taxon>Bacillati</taxon>
        <taxon>Actinomycetota</taxon>
        <taxon>Actinomycetes</taxon>
        <taxon>Micromonosporales</taxon>
        <taxon>Micromonosporaceae</taxon>
        <taxon>Actinoplanes</taxon>
    </lineage>
</organism>
<gene>
    <name evidence="1" type="ORF">Asi03nite_71060</name>
</gene>
<keyword evidence="2" id="KW-1185">Reference proteome</keyword>
<proteinExistence type="predicted"/>
<dbReference type="AlphaFoldDB" id="A0A919NE76"/>
<accession>A0A919NE76</accession>
<reference evidence="1" key="1">
    <citation type="submission" date="2021-01" db="EMBL/GenBank/DDBJ databases">
        <title>Whole genome shotgun sequence of Actinoplanes siamensis NBRC 109076.</title>
        <authorList>
            <person name="Komaki H."/>
            <person name="Tamura T."/>
        </authorList>
    </citation>
    <scope>NUCLEOTIDE SEQUENCE</scope>
    <source>
        <strain evidence="1">NBRC 109076</strain>
    </source>
</reference>
<dbReference type="RefSeq" id="WP_275409525.1">
    <property type="nucleotide sequence ID" value="NZ_BOMW01000091.1"/>
</dbReference>
<evidence type="ECO:0000313" key="1">
    <source>
        <dbReference type="EMBL" id="GIF09568.1"/>
    </source>
</evidence>
<protein>
    <submittedName>
        <fullName evidence="1">Uncharacterized protein</fullName>
    </submittedName>
</protein>
<name>A0A919NE76_9ACTN</name>
<dbReference type="Proteomes" id="UP000629619">
    <property type="component" value="Unassembled WGS sequence"/>
</dbReference>